<dbReference type="AlphaFoldDB" id="A0A8S2APB0"/>
<evidence type="ECO:0000313" key="3">
    <source>
        <dbReference type="Proteomes" id="UP000682877"/>
    </source>
</evidence>
<dbReference type="Proteomes" id="UP000682877">
    <property type="component" value="Chromosome 7"/>
</dbReference>
<sequence>MDGCLTYLVNEEKSGVVEEAEIEKVKAMNAKERERFLAKVNNEVDMARNKAKKEAEEEEDKIFEEGRQKAKAKETGENKEEETNRVFNKFIDGVVKKIPAKSTIADGLKGASWKNLAHEAALGLVDDPDCLVFEDDMENNSNVLSFVGDDDKIHKFVVKPAGIFYVINDELISFKGCSDILREFEKKKEATAWRSRNRSPRCVEHWGDILLEGIS</sequence>
<keyword evidence="3" id="KW-1185">Reference proteome</keyword>
<feature type="compositionally biased region" description="Basic and acidic residues" evidence="1">
    <location>
        <begin position="63"/>
        <end position="80"/>
    </location>
</feature>
<evidence type="ECO:0000256" key="1">
    <source>
        <dbReference type="SAM" id="MobiDB-lite"/>
    </source>
</evidence>
<evidence type="ECO:0000313" key="2">
    <source>
        <dbReference type="EMBL" id="CAE6156996.1"/>
    </source>
</evidence>
<dbReference type="EMBL" id="LR999457">
    <property type="protein sequence ID" value="CAE6156996.1"/>
    <property type="molecule type" value="Genomic_DNA"/>
</dbReference>
<protein>
    <submittedName>
        <fullName evidence="2">Uncharacterized protein</fullName>
    </submittedName>
</protein>
<organism evidence="2 3">
    <name type="scientific">Arabidopsis arenosa</name>
    <name type="common">Sand rock-cress</name>
    <name type="synonym">Cardaminopsis arenosa</name>
    <dbReference type="NCBI Taxonomy" id="38785"/>
    <lineage>
        <taxon>Eukaryota</taxon>
        <taxon>Viridiplantae</taxon>
        <taxon>Streptophyta</taxon>
        <taxon>Embryophyta</taxon>
        <taxon>Tracheophyta</taxon>
        <taxon>Spermatophyta</taxon>
        <taxon>Magnoliopsida</taxon>
        <taxon>eudicotyledons</taxon>
        <taxon>Gunneridae</taxon>
        <taxon>Pentapetalae</taxon>
        <taxon>rosids</taxon>
        <taxon>malvids</taxon>
        <taxon>Brassicales</taxon>
        <taxon>Brassicaceae</taxon>
        <taxon>Camelineae</taxon>
        <taxon>Arabidopsis</taxon>
    </lineage>
</organism>
<proteinExistence type="predicted"/>
<name>A0A8S2APB0_ARAAE</name>
<feature type="region of interest" description="Disordered" evidence="1">
    <location>
        <begin position="49"/>
        <end position="80"/>
    </location>
</feature>
<reference evidence="2" key="1">
    <citation type="submission" date="2021-01" db="EMBL/GenBank/DDBJ databases">
        <authorList>
            <person name="Bezrukov I."/>
        </authorList>
    </citation>
    <scope>NUCLEOTIDE SEQUENCE</scope>
</reference>
<accession>A0A8S2APB0</accession>
<gene>
    <name evidence="2" type="ORF">AARE701A_LOCUS17582</name>
</gene>